<feature type="region of interest" description="Disordered" evidence="1">
    <location>
        <begin position="354"/>
        <end position="373"/>
    </location>
</feature>
<accession>A0A0C7N6K8</accession>
<feature type="region of interest" description="Disordered" evidence="1">
    <location>
        <begin position="246"/>
        <end position="283"/>
    </location>
</feature>
<dbReference type="STRING" id="1245769.A0A0C7N6K8"/>
<evidence type="ECO:0000313" key="2">
    <source>
        <dbReference type="EMBL" id="CEP61011.1"/>
    </source>
</evidence>
<dbReference type="HOGENOM" id="CLU_609831_0_0_1"/>
<dbReference type="EMBL" id="LN736361">
    <property type="protein sequence ID" value="CEP61011.1"/>
    <property type="molecule type" value="Genomic_DNA"/>
</dbReference>
<feature type="compositionally biased region" description="Polar residues" evidence="1">
    <location>
        <begin position="253"/>
        <end position="270"/>
    </location>
</feature>
<dbReference type="Pfam" id="PF03525">
    <property type="entry name" value="Meiotic_rec114"/>
    <property type="match status" value="1"/>
</dbReference>
<dbReference type="GeneID" id="34684424"/>
<name>A0A0C7N6K8_9SACH</name>
<evidence type="ECO:0000256" key="1">
    <source>
        <dbReference type="SAM" id="MobiDB-lite"/>
    </source>
</evidence>
<dbReference type="Proteomes" id="UP000054304">
    <property type="component" value="Unassembled WGS sequence"/>
</dbReference>
<dbReference type="GO" id="GO:0007131">
    <property type="term" value="P:reciprocal meiotic recombination"/>
    <property type="evidence" value="ECO:0007669"/>
    <property type="project" value="InterPro"/>
</dbReference>
<reference evidence="2 3" key="1">
    <citation type="submission" date="2014-12" db="EMBL/GenBank/DDBJ databases">
        <authorList>
            <person name="Neuveglise Cecile"/>
        </authorList>
    </citation>
    <scope>NUCLEOTIDE SEQUENCE [LARGE SCALE GENOMIC DNA]</scope>
    <source>
        <strain evidence="2 3">CBS 12615</strain>
    </source>
</reference>
<organism evidence="2 3">
    <name type="scientific">Lachancea lanzarotensis</name>
    <dbReference type="NCBI Taxonomy" id="1245769"/>
    <lineage>
        <taxon>Eukaryota</taxon>
        <taxon>Fungi</taxon>
        <taxon>Dikarya</taxon>
        <taxon>Ascomycota</taxon>
        <taxon>Saccharomycotina</taxon>
        <taxon>Saccharomycetes</taxon>
        <taxon>Saccharomycetales</taxon>
        <taxon>Saccharomycetaceae</taxon>
        <taxon>Lachancea</taxon>
    </lineage>
</organism>
<dbReference type="PRINTS" id="PR01548">
    <property type="entry name" value="MEIOTICR114"/>
</dbReference>
<dbReference type="InterPro" id="IPR004354">
    <property type="entry name" value="Meiotic_Rec114"/>
</dbReference>
<sequence>MTNFSLNVDLKRYSSYLDYVPAPQGFHSTKIPTNINQWRHFQGNGNFKISLEQYSSDEGMMQLVMDARVMEQITWNTKDLLRQIAQCSAKYPAVLCKYLVILQGTVFLRRFQVGFSNVIEFERFCEALRLLGFPIKMAPVFHASQSHLQSITESIMSSQYSLEKPYSTPPDSQISGMSVTQNSQRQTPLYVYNKNDCQSQFAGVYNISQSGKGLDTQSFSQTMNDSMTQEMNEIDTRVARLQQTEMWPDSESKNSNFAEISDTNSFNKSTGVEIPSASKQGKASGKLITDKFLNRSNQATFDNSDRTVSSQAPEDSIPSGVAVSISNNTLSSTNDSSELIEKFPICSNETFYEDSTRQKEPSLVPVSGTPSNTRHQEDLISTKALLTHPLEGLRQNRLLSVSQQTEKSTSTKPRPIISPHVINEKLKDAAFTSWVCSKKKPLLLIIILLTN</sequence>
<proteinExistence type="predicted"/>
<gene>
    <name evidence="2" type="ORF">LALA0_S02e04742g</name>
</gene>
<feature type="compositionally biased region" description="Polar residues" evidence="1">
    <location>
        <begin position="298"/>
        <end position="313"/>
    </location>
</feature>
<dbReference type="RefSeq" id="XP_022627249.1">
    <property type="nucleotide sequence ID" value="XM_022773755.1"/>
</dbReference>
<dbReference type="OrthoDB" id="4036344at2759"/>
<evidence type="ECO:0000313" key="3">
    <source>
        <dbReference type="Proteomes" id="UP000054304"/>
    </source>
</evidence>
<feature type="region of interest" description="Disordered" evidence="1">
    <location>
        <begin position="298"/>
        <end position="320"/>
    </location>
</feature>
<protein>
    <submittedName>
        <fullName evidence="2">LALA0S02e04742g1_1</fullName>
    </submittedName>
</protein>
<dbReference type="AlphaFoldDB" id="A0A0C7N6K8"/>
<keyword evidence="3" id="KW-1185">Reference proteome</keyword>